<feature type="region of interest" description="Disordered" evidence="1">
    <location>
        <begin position="535"/>
        <end position="567"/>
    </location>
</feature>
<keyword evidence="4" id="KW-1185">Reference proteome</keyword>
<evidence type="ECO:0000313" key="4">
    <source>
        <dbReference type="Proteomes" id="UP000518752"/>
    </source>
</evidence>
<comment type="caution">
    <text evidence="3">The sequence shown here is derived from an EMBL/GenBank/DDBJ whole genome shotgun (WGS) entry which is preliminary data.</text>
</comment>
<evidence type="ECO:0000259" key="2">
    <source>
        <dbReference type="Pfam" id="PF20415"/>
    </source>
</evidence>
<protein>
    <recommendedName>
        <fullName evidence="2">DUF6699 domain-containing protein</fullName>
    </recommendedName>
</protein>
<dbReference type="OrthoDB" id="3265169at2759"/>
<feature type="region of interest" description="Disordered" evidence="1">
    <location>
        <begin position="167"/>
        <end position="233"/>
    </location>
</feature>
<dbReference type="AlphaFoldDB" id="A0A8H5CMS4"/>
<name>A0A8H5CMS4_9AGAR</name>
<feature type="compositionally biased region" description="Basic residues" evidence="1">
    <location>
        <begin position="186"/>
        <end position="199"/>
    </location>
</feature>
<feature type="region of interest" description="Disordered" evidence="1">
    <location>
        <begin position="272"/>
        <end position="310"/>
    </location>
</feature>
<dbReference type="EMBL" id="JAACJN010000439">
    <property type="protein sequence ID" value="KAF5343703.1"/>
    <property type="molecule type" value="Genomic_DNA"/>
</dbReference>
<reference evidence="3 4" key="1">
    <citation type="journal article" date="2020" name="ISME J.">
        <title>Uncovering the hidden diversity of litter-decomposition mechanisms in mushroom-forming fungi.</title>
        <authorList>
            <person name="Floudas D."/>
            <person name="Bentzer J."/>
            <person name="Ahren D."/>
            <person name="Johansson T."/>
            <person name="Persson P."/>
            <person name="Tunlid A."/>
        </authorList>
    </citation>
    <scope>NUCLEOTIDE SEQUENCE [LARGE SCALE GENOMIC DNA]</scope>
    <source>
        <strain evidence="3 4">CBS 406.79</strain>
    </source>
</reference>
<feature type="domain" description="DUF6699" evidence="2">
    <location>
        <begin position="446"/>
        <end position="530"/>
    </location>
</feature>
<evidence type="ECO:0000256" key="1">
    <source>
        <dbReference type="SAM" id="MobiDB-lite"/>
    </source>
</evidence>
<feature type="compositionally biased region" description="Basic residues" evidence="1">
    <location>
        <begin position="281"/>
        <end position="306"/>
    </location>
</feature>
<gene>
    <name evidence="3" type="ORF">D9757_014191</name>
</gene>
<sequence length="644" mass="72807">MWEDPWGMPPPVEIGPAGGGHILPPPGARFEDGLNMNAFPGLGGEPERRRIQGTPHPRAGVPLGWEYQPPPPHSAPGAFQHHNLPPPGYQWPGQHTPAWAYGAASAGSVGLNTPYQREDGFSSTAWRPPEFGHDNRVDMAFNAGGDSYFSPPGANEQPVTSGSFFARAARSSSRHGHEHGHEHGHGHGHGHHRSHSRDHRRVDDNPWATPSGRRGGQREHWNEQVDSEEEGLSLDEEQDLHQARMRLMDRGHYSQVEREEPDRDLINSFTRMGIQDEQHQLTRHRDRSRGRQSTRPRKSALKRHGGRATSVDEAMLAYQEYDREQRQYRRLLRSREREQVAGMHNSYSPYATNNRLLEGQTYHEKDRISRPRDWRGDYSVKPGLLGRWSSISRHPSDVVEMYDQVKRNPHPLLQRVSSSSSHPPSLFVDLRFPLDAQMHGIFPRLGRPPINIDFAQMAAEPFSPHMRFFHPRLPWYIDIYSASALATGGRPALQHRGGIVGLTVWEVIEGIWKELQRPITSRDFYNQEMSAVMNNGRGRSSSMSSPHPLPPSSPYTGGFSPHSGGPQPITARDLVTAAFRSRCKSVGQLFGDPLRAPDVGRAESEEISQGVRRVDWLGMEEEWVWTGIQRRSGGLWEIKTRRMT</sequence>
<dbReference type="InterPro" id="IPR046522">
    <property type="entry name" value="DUF6699"/>
</dbReference>
<accession>A0A8H5CMS4</accession>
<evidence type="ECO:0000313" key="3">
    <source>
        <dbReference type="EMBL" id="KAF5343703.1"/>
    </source>
</evidence>
<organism evidence="3 4">
    <name type="scientific">Collybiopsis confluens</name>
    <dbReference type="NCBI Taxonomy" id="2823264"/>
    <lineage>
        <taxon>Eukaryota</taxon>
        <taxon>Fungi</taxon>
        <taxon>Dikarya</taxon>
        <taxon>Basidiomycota</taxon>
        <taxon>Agaricomycotina</taxon>
        <taxon>Agaricomycetes</taxon>
        <taxon>Agaricomycetidae</taxon>
        <taxon>Agaricales</taxon>
        <taxon>Marasmiineae</taxon>
        <taxon>Omphalotaceae</taxon>
        <taxon>Collybiopsis</taxon>
    </lineage>
</organism>
<dbReference type="Proteomes" id="UP000518752">
    <property type="component" value="Unassembled WGS sequence"/>
</dbReference>
<dbReference type="Pfam" id="PF20415">
    <property type="entry name" value="DUF6699"/>
    <property type="match status" value="1"/>
</dbReference>
<proteinExistence type="predicted"/>